<sequence length="124" mass="13778">MVVYNDTALLFKVHPTLDFFDLRMETWSSFETTYSPTAADIATGVEGGWSYPSWAVRKWRCNDMLYAFGGSHAKTRMDINLFMALDLHASGAGLRALCTSRSTATTRSQVRASDPRVEDDSAAL</sequence>
<evidence type="ECO:0000313" key="3">
    <source>
        <dbReference type="Proteomes" id="UP001222325"/>
    </source>
</evidence>
<accession>A0AAD6TQP3</accession>
<dbReference type="EMBL" id="JARJCN010000092">
    <property type="protein sequence ID" value="KAJ7075597.1"/>
    <property type="molecule type" value="Genomic_DNA"/>
</dbReference>
<evidence type="ECO:0000256" key="1">
    <source>
        <dbReference type="SAM" id="MobiDB-lite"/>
    </source>
</evidence>
<evidence type="ECO:0000313" key="2">
    <source>
        <dbReference type="EMBL" id="KAJ7075597.1"/>
    </source>
</evidence>
<proteinExistence type="predicted"/>
<feature type="compositionally biased region" description="Basic and acidic residues" evidence="1">
    <location>
        <begin position="113"/>
        <end position="124"/>
    </location>
</feature>
<protein>
    <submittedName>
        <fullName evidence="2">Uncharacterized protein</fullName>
    </submittedName>
</protein>
<reference evidence="2" key="1">
    <citation type="submission" date="2023-03" db="EMBL/GenBank/DDBJ databases">
        <title>Massive genome expansion in bonnet fungi (Mycena s.s.) driven by repeated elements and novel gene families across ecological guilds.</title>
        <authorList>
            <consortium name="Lawrence Berkeley National Laboratory"/>
            <person name="Harder C.B."/>
            <person name="Miyauchi S."/>
            <person name="Viragh M."/>
            <person name="Kuo A."/>
            <person name="Thoen E."/>
            <person name="Andreopoulos B."/>
            <person name="Lu D."/>
            <person name="Skrede I."/>
            <person name="Drula E."/>
            <person name="Henrissat B."/>
            <person name="Morin E."/>
            <person name="Kohler A."/>
            <person name="Barry K."/>
            <person name="LaButti K."/>
            <person name="Morin E."/>
            <person name="Salamov A."/>
            <person name="Lipzen A."/>
            <person name="Mereny Z."/>
            <person name="Hegedus B."/>
            <person name="Baldrian P."/>
            <person name="Stursova M."/>
            <person name="Weitz H."/>
            <person name="Taylor A."/>
            <person name="Grigoriev I.V."/>
            <person name="Nagy L.G."/>
            <person name="Martin F."/>
            <person name="Kauserud H."/>
        </authorList>
    </citation>
    <scope>NUCLEOTIDE SEQUENCE</scope>
    <source>
        <strain evidence="2">CBHHK173m</strain>
    </source>
</reference>
<feature type="region of interest" description="Disordered" evidence="1">
    <location>
        <begin position="103"/>
        <end position="124"/>
    </location>
</feature>
<organism evidence="2 3">
    <name type="scientific">Mycena belliarum</name>
    <dbReference type="NCBI Taxonomy" id="1033014"/>
    <lineage>
        <taxon>Eukaryota</taxon>
        <taxon>Fungi</taxon>
        <taxon>Dikarya</taxon>
        <taxon>Basidiomycota</taxon>
        <taxon>Agaricomycotina</taxon>
        <taxon>Agaricomycetes</taxon>
        <taxon>Agaricomycetidae</taxon>
        <taxon>Agaricales</taxon>
        <taxon>Marasmiineae</taxon>
        <taxon>Mycenaceae</taxon>
        <taxon>Mycena</taxon>
    </lineage>
</organism>
<name>A0AAD6TQP3_9AGAR</name>
<dbReference type="AlphaFoldDB" id="A0AAD6TQP3"/>
<dbReference type="Proteomes" id="UP001222325">
    <property type="component" value="Unassembled WGS sequence"/>
</dbReference>
<keyword evidence="3" id="KW-1185">Reference proteome</keyword>
<comment type="caution">
    <text evidence="2">The sequence shown here is derived from an EMBL/GenBank/DDBJ whole genome shotgun (WGS) entry which is preliminary data.</text>
</comment>
<gene>
    <name evidence="2" type="ORF">B0H15DRAFT_956333</name>
</gene>